<comment type="caution">
    <text evidence="1">The sequence shown here is derived from an EMBL/GenBank/DDBJ whole genome shotgun (WGS) entry which is preliminary data.</text>
</comment>
<evidence type="ECO:0008006" key="3">
    <source>
        <dbReference type="Google" id="ProtNLM"/>
    </source>
</evidence>
<protein>
    <recommendedName>
        <fullName evidence="3">Calcium-binding protein</fullName>
    </recommendedName>
</protein>
<evidence type="ECO:0000313" key="2">
    <source>
        <dbReference type="Proteomes" id="UP000315816"/>
    </source>
</evidence>
<gene>
    <name evidence="1" type="ORF">FIL88_01665</name>
</gene>
<dbReference type="AlphaFoldDB" id="A0A545SXW8"/>
<dbReference type="EMBL" id="VICH01000003">
    <property type="protein sequence ID" value="TQV69804.1"/>
    <property type="molecule type" value="Genomic_DNA"/>
</dbReference>
<dbReference type="InterPro" id="IPR011049">
    <property type="entry name" value="Serralysin-like_metalloprot_C"/>
</dbReference>
<dbReference type="Gene3D" id="2.150.10.10">
    <property type="entry name" value="Serralysin-like metalloprotease, C-terminal"/>
    <property type="match status" value="1"/>
</dbReference>
<keyword evidence="2" id="KW-1185">Reference proteome</keyword>
<proteinExistence type="predicted"/>
<dbReference type="Proteomes" id="UP000315816">
    <property type="component" value="Unassembled WGS sequence"/>
</dbReference>
<dbReference type="OrthoDB" id="7779207at2"/>
<organism evidence="1 2">
    <name type="scientific">Aliiroseovarius halocynthiae</name>
    <dbReference type="NCBI Taxonomy" id="985055"/>
    <lineage>
        <taxon>Bacteria</taxon>
        <taxon>Pseudomonadati</taxon>
        <taxon>Pseudomonadota</taxon>
        <taxon>Alphaproteobacteria</taxon>
        <taxon>Rhodobacterales</taxon>
        <taxon>Paracoccaceae</taxon>
        <taxon>Aliiroseovarius</taxon>
    </lineage>
</organism>
<sequence>MRLQYALIAIAIPVLAVFIFGKDEITLETFPDDIDISTTQTGVVPFPKGTPAIYTNVFSKYTKVVAPNGKPIHILIEDGWTDAQAVKGRNVLEHYLTSVPGLQYGSDKSAVANSIADQGAALIFANNWDSMETAGMRAVFDAFGGKVQNQHANEITVEGSKDYLEHKTRDASWEEIFHFVHDYGIKPVLPEYQKEIEAAEDAATARGFLGWPRSEPDNYPNEYYICVYDNYLNLWKAKPKVYEGKILTPADVPEGKSHFSAYPLADSREGVQENDPLGYAMIEKFLPPYITFTAALPADFNDVFWLRFHPDKIYTHKSQFLKDITLTGGNDSGVVGNQYDNVFTGNAGNNAFDGGLGNDVVVFSGPRSEYEITTVQDQTTVHDTTGGRDGTDILTGVERIQFSDEALEL</sequence>
<evidence type="ECO:0000313" key="1">
    <source>
        <dbReference type="EMBL" id="TQV69804.1"/>
    </source>
</evidence>
<accession>A0A545SXW8</accession>
<dbReference type="RefSeq" id="WP_142852083.1">
    <property type="nucleotide sequence ID" value="NZ_FXWW01000002.1"/>
</dbReference>
<reference evidence="1 2" key="1">
    <citation type="submission" date="2019-06" db="EMBL/GenBank/DDBJ databases">
        <title>A novel species of marine bacteria.</title>
        <authorList>
            <person name="Wang Y."/>
        </authorList>
    </citation>
    <scope>NUCLEOTIDE SEQUENCE [LARGE SCALE GENOMIC DNA]</scope>
    <source>
        <strain evidence="1 2">MA1-10</strain>
    </source>
</reference>
<name>A0A545SXW8_9RHOB</name>
<dbReference type="SUPFAM" id="SSF51120">
    <property type="entry name" value="beta-Roll"/>
    <property type="match status" value="1"/>
</dbReference>